<keyword evidence="3" id="KW-1185">Reference proteome</keyword>
<evidence type="ECO:0000313" key="2">
    <source>
        <dbReference type="EMBL" id="RUO17967.1"/>
    </source>
</evidence>
<feature type="signal peptide" evidence="1">
    <location>
        <begin position="1"/>
        <end position="22"/>
    </location>
</feature>
<organism evidence="2 3">
    <name type="scientific">Aliidiomarina haloalkalitolerans</name>
    <dbReference type="NCBI Taxonomy" id="859059"/>
    <lineage>
        <taxon>Bacteria</taxon>
        <taxon>Pseudomonadati</taxon>
        <taxon>Pseudomonadota</taxon>
        <taxon>Gammaproteobacteria</taxon>
        <taxon>Alteromonadales</taxon>
        <taxon>Idiomarinaceae</taxon>
        <taxon>Aliidiomarina</taxon>
    </lineage>
</organism>
<gene>
    <name evidence="2" type="ORF">CWE06_12360</name>
</gene>
<proteinExistence type="predicted"/>
<dbReference type="AlphaFoldDB" id="A0A432VP92"/>
<reference evidence="2 3" key="1">
    <citation type="journal article" date="2011" name="Front. Microbiol.">
        <title>Genomic signatures of strain selection and enhancement in Bacillus atrophaeus var. globigii, a historical biowarfare simulant.</title>
        <authorList>
            <person name="Gibbons H.S."/>
            <person name="Broomall S.M."/>
            <person name="McNew L.A."/>
            <person name="Daligault H."/>
            <person name="Chapman C."/>
            <person name="Bruce D."/>
            <person name="Karavis M."/>
            <person name="Krepps M."/>
            <person name="McGregor P.A."/>
            <person name="Hong C."/>
            <person name="Park K.H."/>
            <person name="Akmal A."/>
            <person name="Feldman A."/>
            <person name="Lin J.S."/>
            <person name="Chang W.E."/>
            <person name="Higgs B.W."/>
            <person name="Demirev P."/>
            <person name="Lindquist J."/>
            <person name="Liem A."/>
            <person name="Fochler E."/>
            <person name="Read T.D."/>
            <person name="Tapia R."/>
            <person name="Johnson S."/>
            <person name="Bishop-Lilly K.A."/>
            <person name="Detter C."/>
            <person name="Han C."/>
            <person name="Sozhamannan S."/>
            <person name="Rosenzweig C.N."/>
            <person name="Skowronski E.W."/>
        </authorList>
    </citation>
    <scope>NUCLEOTIDE SEQUENCE [LARGE SCALE GENOMIC DNA]</scope>
    <source>
        <strain evidence="2 3">AK5</strain>
    </source>
</reference>
<dbReference type="PROSITE" id="PS51257">
    <property type="entry name" value="PROKAR_LIPOPROTEIN"/>
    <property type="match status" value="1"/>
</dbReference>
<evidence type="ECO:0000256" key="1">
    <source>
        <dbReference type="SAM" id="SignalP"/>
    </source>
</evidence>
<sequence>MILKRFVFLCCKFLLMFTFFVAAVGCDSPKLPAGERAGGFGLNDESSRAALEIMKTEQIAYEIKEVNGSKFVFYLLDDKSRVLGILRKSRYGDELNPYIWESMPISTPEYLKAYRAAFEEMGIRYDLEERYGIVYFRWSQINGPQVDVLRQRVEQELSPTPPRFRN</sequence>
<dbReference type="EMBL" id="PIPI01000020">
    <property type="protein sequence ID" value="RUO17967.1"/>
    <property type="molecule type" value="Genomic_DNA"/>
</dbReference>
<feature type="chain" id="PRO_5019054091" evidence="1">
    <location>
        <begin position="23"/>
        <end position="166"/>
    </location>
</feature>
<comment type="caution">
    <text evidence="2">The sequence shown here is derived from an EMBL/GenBank/DDBJ whole genome shotgun (WGS) entry which is preliminary data.</text>
</comment>
<accession>A0A432VP92</accession>
<name>A0A432VP92_9GAMM</name>
<dbReference type="RefSeq" id="WP_126794753.1">
    <property type="nucleotide sequence ID" value="NZ_PIPI01000020.1"/>
</dbReference>
<keyword evidence="1" id="KW-0732">Signal</keyword>
<dbReference type="OrthoDB" id="7068651at2"/>
<evidence type="ECO:0000313" key="3">
    <source>
        <dbReference type="Proteomes" id="UP000288212"/>
    </source>
</evidence>
<protein>
    <submittedName>
        <fullName evidence="2">Uncharacterized protein</fullName>
    </submittedName>
</protein>
<dbReference type="Proteomes" id="UP000288212">
    <property type="component" value="Unassembled WGS sequence"/>
</dbReference>